<proteinExistence type="inferred from homology"/>
<dbReference type="SMART" id="SM00320">
    <property type="entry name" value="WD40"/>
    <property type="match status" value="6"/>
</dbReference>
<dbReference type="SUPFAM" id="SSF160897">
    <property type="entry name" value="Taf5 N-terminal domain-like"/>
    <property type="match status" value="1"/>
</dbReference>
<feature type="repeat" description="WD" evidence="8">
    <location>
        <begin position="509"/>
        <end position="541"/>
    </location>
</feature>
<dbReference type="PANTHER" id="PTHR19879:SF1">
    <property type="entry name" value="CANNONBALL-RELATED"/>
    <property type="match status" value="1"/>
</dbReference>
<dbReference type="PROSITE" id="PS00678">
    <property type="entry name" value="WD_REPEATS_1"/>
    <property type="match status" value="3"/>
</dbReference>
<feature type="repeat" description="WD" evidence="8">
    <location>
        <begin position="658"/>
        <end position="699"/>
    </location>
</feature>
<evidence type="ECO:0000259" key="9">
    <source>
        <dbReference type="Pfam" id="PF04494"/>
    </source>
</evidence>
<feature type="domain" description="TFIID subunit TAF5 NTD2" evidence="9">
    <location>
        <begin position="310"/>
        <end position="437"/>
    </location>
</feature>
<feature type="repeat" description="WD" evidence="8">
    <location>
        <begin position="742"/>
        <end position="783"/>
    </location>
</feature>
<dbReference type="InterPro" id="IPR001680">
    <property type="entry name" value="WD40_rpt"/>
</dbReference>
<dbReference type="Gene3D" id="3.40.50.150">
    <property type="entry name" value="Vaccinia Virus protein VP39"/>
    <property type="match status" value="1"/>
</dbReference>
<sequence length="822" mass="94412">MSNLIFINKTHDTTSKKGHSFKYRDHFIQYMTRNYTYGRAAEIGVYDGDFAEHNLKHFKGNYIMVDVNIRPKLKENLEKWRSRNITFFQNSSLGASKQFKNAMFDWIYIDAGHDFNDVLNDMTIWYPKLKPGGLFSGHDYCINKMDLKTTRNVPWCGIFKPGRDYMAFRVFKSTNITGKEKQSFIGVVNAVRFFAQSKSIPEANQSNPNDPMKQNVVHVLALPEVFSKGDITSNDQKIENLRMKRVRHEQIGAIVQHYLKRRQYLAPEQQTRKETKLTHNVDDMAFKNLLKSESSSENMLSLSSPSGEANHSEHQFNRFRKYINDSPEPYRQDLQLILLPVFVQLYLELLFNNHKVQANKFYSRHTKLFDHNVKNKATVEQIYKLSTRADMLSCKEVTDWRDNKYQIKMSEEALDYIRRYIKQEENTMIVQVFNKYVKVEVAEPECKNQQLELKENKQITNGEKLEDQQSSSESMKLLKQAIKSVREGQPSVSSICFYTYINAYQGLCSVDISSDQGMISSGFEDSSIKIWSVSPGSLQTKETDTDPSKLFLAADYWNVESEESSPKYEESVTLKAHNGAVYKTCFFNQLPYLLSGSEDGSVRLWDLDSFTNKVCYKGHNYPVWDIDISNSNDYFTSCSQDRTAKLWTTDRIYPLRSFVGHTADIDCVKFHPNSNYIATGSSDRTVRLWSLQDGKSVRLMQGHRGTILALAFSQNGQYLASAGDDRRIRVWDLNTGTLFKELRGHTETVHALSFNKDSTLLASGGIDCCIKAWDVRKGVNNNNTVVDGHTSAEMIGSYQTKSATVIWLNYTKHNVLQAAGTV</sequence>
<dbReference type="Pfam" id="PF00400">
    <property type="entry name" value="WD40"/>
    <property type="match status" value="6"/>
</dbReference>
<organism evidence="10 11">
    <name type="scientific">Mytilus edulis</name>
    <name type="common">Blue mussel</name>
    <dbReference type="NCBI Taxonomy" id="6550"/>
    <lineage>
        <taxon>Eukaryota</taxon>
        <taxon>Metazoa</taxon>
        <taxon>Spiralia</taxon>
        <taxon>Lophotrochozoa</taxon>
        <taxon>Mollusca</taxon>
        <taxon>Bivalvia</taxon>
        <taxon>Autobranchia</taxon>
        <taxon>Pteriomorphia</taxon>
        <taxon>Mytilida</taxon>
        <taxon>Mytiloidea</taxon>
        <taxon>Mytilidae</taxon>
        <taxon>Mytilinae</taxon>
        <taxon>Mytilus</taxon>
    </lineage>
</organism>
<evidence type="ECO:0000256" key="6">
    <source>
        <dbReference type="ARBA" id="ARBA00023163"/>
    </source>
</evidence>
<dbReference type="SUPFAM" id="SSF53335">
    <property type="entry name" value="S-adenosyl-L-methionine-dependent methyltransferases"/>
    <property type="match status" value="1"/>
</dbReference>
<dbReference type="InterPro" id="IPR036322">
    <property type="entry name" value="WD40_repeat_dom_sf"/>
</dbReference>
<keyword evidence="3 8" id="KW-0853">WD repeat</keyword>
<dbReference type="Pfam" id="PF04494">
    <property type="entry name" value="TFIID_NTD2"/>
    <property type="match status" value="1"/>
</dbReference>
<dbReference type="CDD" id="cd00200">
    <property type="entry name" value="WD40"/>
    <property type="match status" value="1"/>
</dbReference>
<dbReference type="PROSITE" id="PS50294">
    <property type="entry name" value="WD_REPEATS_REGION"/>
    <property type="match status" value="5"/>
</dbReference>
<dbReference type="GO" id="GO:0005669">
    <property type="term" value="C:transcription factor TFIID complex"/>
    <property type="evidence" value="ECO:0007669"/>
    <property type="project" value="TreeGrafter"/>
</dbReference>
<evidence type="ECO:0000256" key="3">
    <source>
        <dbReference type="ARBA" id="ARBA00022574"/>
    </source>
</evidence>
<evidence type="ECO:0000256" key="2">
    <source>
        <dbReference type="ARBA" id="ARBA00009435"/>
    </source>
</evidence>
<dbReference type="Proteomes" id="UP000683360">
    <property type="component" value="Unassembled WGS sequence"/>
</dbReference>
<dbReference type="PRINTS" id="PR00320">
    <property type="entry name" value="GPROTEINBRPT"/>
</dbReference>
<keyword evidence="4" id="KW-0677">Repeat</keyword>
<dbReference type="OrthoDB" id="10266330at2759"/>
<feature type="repeat" description="WD" evidence="8">
    <location>
        <begin position="700"/>
        <end position="741"/>
    </location>
</feature>
<reference evidence="10" key="1">
    <citation type="submission" date="2021-03" db="EMBL/GenBank/DDBJ databases">
        <authorList>
            <person name="Bekaert M."/>
        </authorList>
    </citation>
    <scope>NUCLEOTIDE SEQUENCE</scope>
</reference>
<dbReference type="InterPro" id="IPR029063">
    <property type="entry name" value="SAM-dependent_MTases_sf"/>
</dbReference>
<dbReference type="InterPro" id="IPR037264">
    <property type="entry name" value="TFIID_NTD2_sf"/>
</dbReference>
<evidence type="ECO:0000256" key="5">
    <source>
        <dbReference type="ARBA" id="ARBA00023015"/>
    </source>
</evidence>
<dbReference type="Gene3D" id="1.25.40.500">
    <property type="entry name" value="TFIID subunit TAF5, NTD2 domain"/>
    <property type="match status" value="1"/>
</dbReference>
<evidence type="ECO:0000313" key="11">
    <source>
        <dbReference type="Proteomes" id="UP000683360"/>
    </source>
</evidence>
<dbReference type="InterPro" id="IPR019775">
    <property type="entry name" value="WD40_repeat_CS"/>
</dbReference>
<dbReference type="CDD" id="cd08044">
    <property type="entry name" value="TAF5_NTD2"/>
    <property type="match status" value="1"/>
</dbReference>
<comment type="caution">
    <text evidence="10">The sequence shown here is derived from an EMBL/GenBank/DDBJ whole genome shotgun (WGS) entry which is preliminary data.</text>
</comment>
<dbReference type="EMBL" id="CAJPWZ010000469">
    <property type="protein sequence ID" value="CAG2194074.1"/>
    <property type="molecule type" value="Genomic_DNA"/>
</dbReference>
<accession>A0A8S3QH85</accession>
<dbReference type="Gene3D" id="2.130.10.10">
    <property type="entry name" value="YVTN repeat-like/Quinoprotein amine dehydrogenase"/>
    <property type="match status" value="3"/>
</dbReference>
<dbReference type="GO" id="GO:0016251">
    <property type="term" value="F:RNA polymerase II general transcription initiation factor activity"/>
    <property type="evidence" value="ECO:0007669"/>
    <property type="project" value="TreeGrafter"/>
</dbReference>
<comment type="subcellular location">
    <subcellularLocation>
        <location evidence="1">Nucleus</location>
    </subcellularLocation>
</comment>
<dbReference type="AlphaFoldDB" id="A0A8S3QH85"/>
<feature type="repeat" description="WD" evidence="8">
    <location>
        <begin position="574"/>
        <end position="609"/>
    </location>
</feature>
<keyword evidence="6" id="KW-0804">Transcription</keyword>
<dbReference type="SUPFAM" id="SSF50978">
    <property type="entry name" value="WD40 repeat-like"/>
    <property type="match status" value="1"/>
</dbReference>
<dbReference type="InterPro" id="IPR007582">
    <property type="entry name" value="TFIID_NTD2"/>
</dbReference>
<feature type="repeat" description="WD" evidence="8">
    <location>
        <begin position="616"/>
        <end position="647"/>
    </location>
</feature>
<keyword evidence="5" id="KW-0805">Transcription regulation</keyword>
<evidence type="ECO:0000256" key="8">
    <source>
        <dbReference type="PROSITE-ProRule" id="PRU00221"/>
    </source>
</evidence>
<protein>
    <submittedName>
        <fullName evidence="10">TAF5</fullName>
    </submittedName>
</protein>
<dbReference type="PANTHER" id="PTHR19879">
    <property type="entry name" value="TRANSCRIPTION INITIATION FACTOR TFIID"/>
    <property type="match status" value="1"/>
</dbReference>
<evidence type="ECO:0000256" key="7">
    <source>
        <dbReference type="ARBA" id="ARBA00023242"/>
    </source>
</evidence>
<keyword evidence="11" id="KW-1185">Reference proteome</keyword>
<dbReference type="Pfam" id="PF13578">
    <property type="entry name" value="Methyltransf_24"/>
    <property type="match status" value="1"/>
</dbReference>
<dbReference type="PROSITE" id="PS50082">
    <property type="entry name" value="WD_REPEATS_2"/>
    <property type="match status" value="6"/>
</dbReference>
<gene>
    <name evidence="10" type="ORF">MEDL_9075</name>
</gene>
<evidence type="ECO:0000313" key="10">
    <source>
        <dbReference type="EMBL" id="CAG2194074.1"/>
    </source>
</evidence>
<dbReference type="GO" id="GO:0006367">
    <property type="term" value="P:transcription initiation at RNA polymerase II promoter"/>
    <property type="evidence" value="ECO:0007669"/>
    <property type="project" value="TreeGrafter"/>
</dbReference>
<dbReference type="InterPro" id="IPR020472">
    <property type="entry name" value="WD40_PAC1"/>
</dbReference>
<evidence type="ECO:0000256" key="4">
    <source>
        <dbReference type="ARBA" id="ARBA00022737"/>
    </source>
</evidence>
<keyword evidence="7" id="KW-0539">Nucleus</keyword>
<evidence type="ECO:0000256" key="1">
    <source>
        <dbReference type="ARBA" id="ARBA00004123"/>
    </source>
</evidence>
<dbReference type="InterPro" id="IPR015943">
    <property type="entry name" value="WD40/YVTN_repeat-like_dom_sf"/>
</dbReference>
<name>A0A8S3QH85_MYTED</name>
<comment type="similarity">
    <text evidence="2">Belongs to the WD repeat TAF5 family.</text>
</comment>